<dbReference type="RefSeq" id="XP_022396421.1">
    <property type="nucleotide sequence ID" value="XM_022549405.1"/>
</dbReference>
<evidence type="ECO:0000313" key="3">
    <source>
        <dbReference type="EMBL" id="OJJ79723.1"/>
    </source>
</evidence>
<name>A0A1L9V728_ASPGL</name>
<gene>
    <name evidence="3" type="ORF">ASPGLDRAFT_69861</name>
</gene>
<feature type="compositionally biased region" description="Basic and acidic residues" evidence="1">
    <location>
        <begin position="37"/>
        <end position="93"/>
    </location>
</feature>
<feature type="domain" description="Phytase-like" evidence="2">
    <location>
        <begin position="510"/>
        <end position="774"/>
    </location>
</feature>
<organism evidence="3 4">
    <name type="scientific">Aspergillus glaucus CBS 516.65</name>
    <dbReference type="NCBI Taxonomy" id="1160497"/>
    <lineage>
        <taxon>Eukaryota</taxon>
        <taxon>Fungi</taxon>
        <taxon>Dikarya</taxon>
        <taxon>Ascomycota</taxon>
        <taxon>Pezizomycotina</taxon>
        <taxon>Eurotiomycetes</taxon>
        <taxon>Eurotiomycetidae</taxon>
        <taxon>Eurotiales</taxon>
        <taxon>Aspergillaceae</taxon>
        <taxon>Aspergillus</taxon>
        <taxon>Aspergillus subgen. Aspergillus</taxon>
    </lineage>
</organism>
<feature type="compositionally biased region" description="Acidic residues" evidence="1">
    <location>
        <begin position="94"/>
        <end position="107"/>
    </location>
</feature>
<dbReference type="GeneID" id="34465665"/>
<dbReference type="PANTHER" id="PTHR37957:SF1">
    <property type="entry name" value="PHYTASE-LIKE DOMAIN-CONTAINING PROTEIN"/>
    <property type="match status" value="1"/>
</dbReference>
<reference evidence="4" key="1">
    <citation type="journal article" date="2017" name="Genome Biol.">
        <title>Comparative genomics reveals high biological diversity and specific adaptations in the industrially and medically important fungal genus Aspergillus.</title>
        <authorList>
            <person name="de Vries R.P."/>
            <person name="Riley R."/>
            <person name="Wiebenga A."/>
            <person name="Aguilar-Osorio G."/>
            <person name="Amillis S."/>
            <person name="Uchima C.A."/>
            <person name="Anderluh G."/>
            <person name="Asadollahi M."/>
            <person name="Askin M."/>
            <person name="Barry K."/>
            <person name="Battaglia E."/>
            <person name="Bayram O."/>
            <person name="Benocci T."/>
            <person name="Braus-Stromeyer S.A."/>
            <person name="Caldana C."/>
            <person name="Canovas D."/>
            <person name="Cerqueira G.C."/>
            <person name="Chen F."/>
            <person name="Chen W."/>
            <person name="Choi C."/>
            <person name="Clum A."/>
            <person name="Dos Santos R.A."/>
            <person name="Damasio A.R."/>
            <person name="Diallinas G."/>
            <person name="Emri T."/>
            <person name="Fekete E."/>
            <person name="Flipphi M."/>
            <person name="Freyberg S."/>
            <person name="Gallo A."/>
            <person name="Gournas C."/>
            <person name="Habgood R."/>
            <person name="Hainaut M."/>
            <person name="Harispe M.L."/>
            <person name="Henrissat B."/>
            <person name="Hilden K.S."/>
            <person name="Hope R."/>
            <person name="Hossain A."/>
            <person name="Karabika E."/>
            <person name="Karaffa L."/>
            <person name="Karanyi Z."/>
            <person name="Krasevec N."/>
            <person name="Kuo A."/>
            <person name="Kusch H."/>
            <person name="LaButti K."/>
            <person name="Lagendijk E.L."/>
            <person name="Lapidus A."/>
            <person name="Levasseur A."/>
            <person name="Lindquist E."/>
            <person name="Lipzen A."/>
            <person name="Logrieco A.F."/>
            <person name="MacCabe A."/>
            <person name="Maekelae M.R."/>
            <person name="Malavazi I."/>
            <person name="Melin P."/>
            <person name="Meyer V."/>
            <person name="Mielnichuk N."/>
            <person name="Miskei M."/>
            <person name="Molnar A.P."/>
            <person name="Mule G."/>
            <person name="Ngan C.Y."/>
            <person name="Orejas M."/>
            <person name="Orosz E."/>
            <person name="Ouedraogo J.P."/>
            <person name="Overkamp K.M."/>
            <person name="Park H.-S."/>
            <person name="Perrone G."/>
            <person name="Piumi F."/>
            <person name="Punt P.J."/>
            <person name="Ram A.F."/>
            <person name="Ramon A."/>
            <person name="Rauscher S."/>
            <person name="Record E."/>
            <person name="Riano-Pachon D.M."/>
            <person name="Robert V."/>
            <person name="Roehrig J."/>
            <person name="Ruller R."/>
            <person name="Salamov A."/>
            <person name="Salih N.S."/>
            <person name="Samson R.A."/>
            <person name="Sandor E."/>
            <person name="Sanguinetti M."/>
            <person name="Schuetze T."/>
            <person name="Sepcic K."/>
            <person name="Shelest E."/>
            <person name="Sherlock G."/>
            <person name="Sophianopoulou V."/>
            <person name="Squina F.M."/>
            <person name="Sun H."/>
            <person name="Susca A."/>
            <person name="Todd R.B."/>
            <person name="Tsang A."/>
            <person name="Unkles S.E."/>
            <person name="van de Wiele N."/>
            <person name="van Rossen-Uffink D."/>
            <person name="Oliveira J.V."/>
            <person name="Vesth T.C."/>
            <person name="Visser J."/>
            <person name="Yu J.-H."/>
            <person name="Zhou M."/>
            <person name="Andersen M.R."/>
            <person name="Archer D.B."/>
            <person name="Baker S.E."/>
            <person name="Benoit I."/>
            <person name="Brakhage A.A."/>
            <person name="Braus G.H."/>
            <person name="Fischer R."/>
            <person name="Frisvad J.C."/>
            <person name="Goldman G.H."/>
            <person name="Houbraken J."/>
            <person name="Oakley B."/>
            <person name="Pocsi I."/>
            <person name="Scazzocchio C."/>
            <person name="Seiboth B."/>
            <person name="vanKuyk P.A."/>
            <person name="Wortman J."/>
            <person name="Dyer P.S."/>
            <person name="Grigoriev I.V."/>
        </authorList>
    </citation>
    <scope>NUCLEOTIDE SEQUENCE [LARGE SCALE GENOMIC DNA]</scope>
    <source>
        <strain evidence="4">CBS 516.65</strain>
    </source>
</reference>
<dbReference type="OrthoDB" id="425936at2759"/>
<sequence>MAATRTSSRQAAQKAKEAITSTAEPRGQGAAGTKRKGATEKAPEPKKGKKGGQEPKKEPEESKEEVDQKAKEEEPPKPSHDDNKIKEEGKATEEENGEKEEEKDEEEPSKAGAEADEKPAKEDEKPSDGIEAGVRKSQEREDIVPSNILEKGIIYFFYRPRVNVEEPHSMKEIARSFIVLRPTPIGATIDEKQGSLEPGASCRLIVLPKKKFPTSARERDMAFVEKGGQSMKELKESFISGGKYETSTRGERTVEEARPYAEGVYAITSTKRASHLAYIITIPDELGSVQEDFGLCGRGSWIVQAKNPKYPGPATAQLPKSPEYPEEIREKFADYRWVPLEPVFINYPNAQILMIGEAQDELGKAAIAEPDGKKENQEQPGEELEKLEHENEERIEALQAAAKNVVNQTTCGGTTYTYNELAGYGFVPSNATDKYGDTLGGYGSSAAIDQSSWRKTGNGSYAGIVYTLPDRGWNTNGTLNFQSRIHKLGISLTLAPHASASNPSKPNLHLKYLDTILLTGPDGEPTTGLDADITGHASYPGFPPLPVATYEGDGFGGAGPGGKRISIDSEGLALGHDGTFWISDEYGPYVYKFDRNGKMLLAIQPPDAFLPRRNGSISFNSDSAPIYAPEKIPIPEDTETGRDNNQGLEAITISPDGKTLYTMIQSALDAEGGPKKRHRQPARILEYDISSPDTPVYKHEYAALLPKYRDYTKSADDKKAYCVASQSEIHILPSGDFLVLARDSDFGNGQENTRSVYRHADVFSISNATDLKGSKYDSASGSIASSKGVLSSDITPVEYCEFVDYNVNSELARFGLHNGGKTGPGLLNEKWESLALVPVDPESSSSGGEKKEYLLFSFSDNDFMTQDGHMNFGRFDYADESGYNLDNQVLVFKISF</sequence>
<dbReference type="InterPro" id="IPR027372">
    <property type="entry name" value="Phytase-like_dom"/>
</dbReference>
<feature type="compositionally biased region" description="Polar residues" evidence="1">
    <location>
        <begin position="1"/>
        <end position="11"/>
    </location>
</feature>
<dbReference type="VEuPathDB" id="FungiDB:ASPGLDRAFT_69861"/>
<dbReference type="PANTHER" id="PTHR37957">
    <property type="entry name" value="BLR7070 PROTEIN"/>
    <property type="match status" value="1"/>
</dbReference>
<feature type="compositionally biased region" description="Basic and acidic residues" evidence="1">
    <location>
        <begin position="113"/>
        <end position="140"/>
    </location>
</feature>
<dbReference type="EMBL" id="KV878915">
    <property type="protein sequence ID" value="OJJ79723.1"/>
    <property type="molecule type" value="Genomic_DNA"/>
</dbReference>
<dbReference type="Pfam" id="PF13449">
    <property type="entry name" value="Phytase-like"/>
    <property type="match status" value="1"/>
</dbReference>
<feature type="region of interest" description="Disordered" evidence="1">
    <location>
        <begin position="1"/>
        <end position="140"/>
    </location>
</feature>
<feature type="compositionally biased region" description="Basic and acidic residues" evidence="1">
    <location>
        <begin position="370"/>
        <end position="390"/>
    </location>
</feature>
<evidence type="ECO:0000256" key="1">
    <source>
        <dbReference type="SAM" id="MobiDB-lite"/>
    </source>
</evidence>
<proteinExistence type="predicted"/>
<dbReference type="AlphaFoldDB" id="A0A1L9V728"/>
<feature type="region of interest" description="Disordered" evidence="1">
    <location>
        <begin position="369"/>
        <end position="390"/>
    </location>
</feature>
<dbReference type="STRING" id="1160497.A0A1L9V728"/>
<keyword evidence="4" id="KW-1185">Reference proteome</keyword>
<evidence type="ECO:0000259" key="2">
    <source>
        <dbReference type="Pfam" id="PF13449"/>
    </source>
</evidence>
<dbReference type="Proteomes" id="UP000184300">
    <property type="component" value="Unassembled WGS sequence"/>
</dbReference>
<accession>A0A1L9V728</accession>
<evidence type="ECO:0000313" key="4">
    <source>
        <dbReference type="Proteomes" id="UP000184300"/>
    </source>
</evidence>
<protein>
    <recommendedName>
        <fullName evidence="2">Phytase-like domain-containing protein</fullName>
    </recommendedName>
</protein>
<dbReference type="SUPFAM" id="SSF63829">
    <property type="entry name" value="Calcium-dependent phosphotriesterase"/>
    <property type="match status" value="1"/>
</dbReference>